<keyword evidence="1" id="KW-0472">Membrane</keyword>
<sequence length="97" mass="11572">MFTIFLTIVFIIPLYGVLIWTYFNPEESIMFGNRWKYKEDPELSEEHIRYTKLSTLIVMVGLPIIAFSYIIDNQLLIFISVISFFMSFFILVLKIFK</sequence>
<keyword evidence="1" id="KW-1133">Transmembrane helix</keyword>
<dbReference type="RefSeq" id="WP_069716101.1">
    <property type="nucleotide sequence ID" value="NZ_MJEH01000008.1"/>
</dbReference>
<keyword evidence="4" id="KW-1185">Reference proteome</keyword>
<evidence type="ECO:0000313" key="4">
    <source>
        <dbReference type="Proteomes" id="UP000095209"/>
    </source>
</evidence>
<name>A0A1E5LIA4_9BACI</name>
<evidence type="ECO:0000259" key="2">
    <source>
        <dbReference type="Pfam" id="PF19701"/>
    </source>
</evidence>
<keyword evidence="1" id="KW-0812">Transmembrane</keyword>
<evidence type="ECO:0000256" key="1">
    <source>
        <dbReference type="SAM" id="Phobius"/>
    </source>
</evidence>
<dbReference type="Pfam" id="PF19701">
    <property type="entry name" value="DUF6199"/>
    <property type="match status" value="1"/>
</dbReference>
<dbReference type="EMBL" id="MJEH01000008">
    <property type="protein sequence ID" value="OEH93810.1"/>
    <property type="molecule type" value="Genomic_DNA"/>
</dbReference>
<evidence type="ECO:0000313" key="3">
    <source>
        <dbReference type="EMBL" id="OEH93810.1"/>
    </source>
</evidence>
<dbReference type="AlphaFoldDB" id="A0A1E5LIA4"/>
<feature type="transmembrane region" description="Helical" evidence="1">
    <location>
        <begin position="77"/>
        <end position="96"/>
    </location>
</feature>
<organism evidence="3 4">
    <name type="scientific">Bacillus solimangrovi</name>
    <dbReference type="NCBI Taxonomy" id="1305675"/>
    <lineage>
        <taxon>Bacteria</taxon>
        <taxon>Bacillati</taxon>
        <taxon>Bacillota</taxon>
        <taxon>Bacilli</taxon>
        <taxon>Bacillales</taxon>
        <taxon>Bacillaceae</taxon>
        <taxon>Bacillus</taxon>
    </lineage>
</organism>
<proteinExistence type="predicted"/>
<reference evidence="3 4" key="1">
    <citation type="submission" date="2016-08" db="EMBL/GenBank/DDBJ databases">
        <title>Genome of Bacillus solimangrovi GH2-4.</title>
        <authorList>
            <person name="Lim S."/>
            <person name="Kim B.-C."/>
        </authorList>
    </citation>
    <scope>NUCLEOTIDE SEQUENCE [LARGE SCALE GENOMIC DNA]</scope>
    <source>
        <strain evidence="3 4">GH2-4</strain>
    </source>
</reference>
<feature type="transmembrane region" description="Helical" evidence="1">
    <location>
        <begin position="6"/>
        <end position="23"/>
    </location>
</feature>
<gene>
    <name evidence="3" type="ORF">BFG57_10825</name>
</gene>
<protein>
    <recommendedName>
        <fullName evidence="2">DUF6199 domain-containing protein</fullName>
    </recommendedName>
</protein>
<dbReference type="Proteomes" id="UP000095209">
    <property type="component" value="Unassembled WGS sequence"/>
</dbReference>
<feature type="transmembrane region" description="Helical" evidence="1">
    <location>
        <begin position="53"/>
        <end position="71"/>
    </location>
</feature>
<comment type="caution">
    <text evidence="3">The sequence shown here is derived from an EMBL/GenBank/DDBJ whole genome shotgun (WGS) entry which is preliminary data.</text>
</comment>
<accession>A0A1E5LIA4</accession>
<dbReference type="InterPro" id="IPR045679">
    <property type="entry name" value="DUF6199"/>
</dbReference>
<feature type="domain" description="DUF6199" evidence="2">
    <location>
        <begin position="11"/>
        <end position="65"/>
    </location>
</feature>